<proteinExistence type="predicted"/>
<dbReference type="RefSeq" id="XP_047765077.1">
    <property type="nucleotide sequence ID" value="XM_047910103.1"/>
</dbReference>
<evidence type="ECO:0000256" key="1">
    <source>
        <dbReference type="SAM" id="MobiDB-lite"/>
    </source>
</evidence>
<name>A0A9Q8USE8_PASFU</name>
<dbReference type="AlphaFoldDB" id="A0A9Q8USE8"/>
<gene>
    <name evidence="2" type="ORF">CLAFUR5_10955</name>
</gene>
<feature type="region of interest" description="Disordered" evidence="1">
    <location>
        <begin position="1"/>
        <end position="41"/>
    </location>
</feature>
<reference evidence="2" key="1">
    <citation type="submission" date="2021-12" db="EMBL/GenBank/DDBJ databases">
        <authorList>
            <person name="Zaccaron A."/>
            <person name="Stergiopoulos I."/>
        </authorList>
    </citation>
    <scope>NUCLEOTIDE SEQUENCE</scope>
    <source>
        <strain evidence="2">Race5_Kim</strain>
    </source>
</reference>
<dbReference type="GeneID" id="71990833"/>
<dbReference type="EMBL" id="CP090170">
    <property type="protein sequence ID" value="UJO20711.1"/>
    <property type="molecule type" value="Genomic_DNA"/>
</dbReference>
<reference evidence="2" key="2">
    <citation type="journal article" date="2022" name="Microb. Genom.">
        <title>A chromosome-scale genome assembly of the tomato pathogen Cladosporium fulvum reveals a compartmentalized genome architecture and the presence of a dispensable chromosome.</title>
        <authorList>
            <person name="Zaccaron A.Z."/>
            <person name="Chen L.H."/>
            <person name="Samaras A."/>
            <person name="Stergiopoulos I."/>
        </authorList>
    </citation>
    <scope>NUCLEOTIDE SEQUENCE</scope>
    <source>
        <strain evidence="2">Race5_Kim</strain>
    </source>
</reference>
<evidence type="ECO:0000313" key="2">
    <source>
        <dbReference type="EMBL" id="UJO20711.1"/>
    </source>
</evidence>
<protein>
    <submittedName>
        <fullName evidence="2">Uncharacterized protein</fullName>
    </submittedName>
</protein>
<keyword evidence="3" id="KW-1185">Reference proteome</keyword>
<accession>A0A9Q8USE8</accession>
<organism evidence="2 3">
    <name type="scientific">Passalora fulva</name>
    <name type="common">Tomato leaf mold</name>
    <name type="synonym">Cladosporium fulvum</name>
    <dbReference type="NCBI Taxonomy" id="5499"/>
    <lineage>
        <taxon>Eukaryota</taxon>
        <taxon>Fungi</taxon>
        <taxon>Dikarya</taxon>
        <taxon>Ascomycota</taxon>
        <taxon>Pezizomycotina</taxon>
        <taxon>Dothideomycetes</taxon>
        <taxon>Dothideomycetidae</taxon>
        <taxon>Mycosphaerellales</taxon>
        <taxon>Mycosphaerellaceae</taxon>
        <taxon>Fulvia</taxon>
    </lineage>
</organism>
<evidence type="ECO:0000313" key="3">
    <source>
        <dbReference type="Proteomes" id="UP000756132"/>
    </source>
</evidence>
<dbReference type="Proteomes" id="UP000756132">
    <property type="component" value="Chromosome 8"/>
</dbReference>
<sequence length="178" mass="19784">MSSTQSSDSPATSTDPDTESLVASTPANSEASNSSNSTSEPTAVEIAIAAHLERVVYDIRDAMNTRNFQRDAHPWNLFMAAYKCEAVAYMSKPQVGMTEFLRDHERLSRDHPQIHYHFQDVSTHVDPDAIRADCLINEETTGWPPGVTRRSVGVCKFKLVSGVWRCIGYYNSRGIDAD</sequence>
<dbReference type="KEGG" id="ffu:CLAFUR5_10955"/>